<dbReference type="RefSeq" id="WP_130607043.1">
    <property type="nucleotide sequence ID" value="NZ_AP019400.1"/>
</dbReference>
<accession>A0A3T1D355</accession>
<reference evidence="2 3" key="1">
    <citation type="submission" date="2019-01" db="EMBL/GenBank/DDBJ databases">
        <title>Complete genome sequence of Cohnella hallensis HS21 isolated from Korean fir (Abies koreana) rhizospheric soil.</title>
        <authorList>
            <person name="Jiang L."/>
            <person name="Kang S.W."/>
            <person name="Kim S."/>
            <person name="Jung J."/>
            <person name="Kim C.Y."/>
            <person name="Kim D.H."/>
            <person name="Kim S.W."/>
            <person name="Lee J."/>
        </authorList>
    </citation>
    <scope>NUCLEOTIDE SEQUENCE [LARGE SCALE GENOMIC DNA]</scope>
    <source>
        <strain evidence="2 3">HS21</strain>
    </source>
</reference>
<dbReference type="Pfam" id="PF07498">
    <property type="entry name" value="Rho_N"/>
    <property type="match status" value="1"/>
</dbReference>
<name>A0A3T1D355_9BACL</name>
<evidence type="ECO:0000313" key="3">
    <source>
        <dbReference type="Proteomes" id="UP000289856"/>
    </source>
</evidence>
<dbReference type="InterPro" id="IPR011112">
    <property type="entry name" value="Rho-like_N"/>
</dbReference>
<evidence type="ECO:0000313" key="2">
    <source>
        <dbReference type="EMBL" id="BBI32481.1"/>
    </source>
</evidence>
<dbReference type="AlphaFoldDB" id="A0A3T1D355"/>
<dbReference type="Proteomes" id="UP000289856">
    <property type="component" value="Chromosome"/>
</dbReference>
<organism evidence="2 3">
    <name type="scientific">Cohnella abietis</name>
    <dbReference type="NCBI Taxonomy" id="2507935"/>
    <lineage>
        <taxon>Bacteria</taxon>
        <taxon>Bacillati</taxon>
        <taxon>Bacillota</taxon>
        <taxon>Bacilli</taxon>
        <taxon>Bacillales</taxon>
        <taxon>Paenibacillaceae</taxon>
        <taxon>Cohnella</taxon>
    </lineage>
</organism>
<keyword evidence="3" id="KW-1185">Reference proteome</keyword>
<protein>
    <recommendedName>
        <fullName evidence="1">Rho termination factor-like N-terminal domain-containing protein</fullName>
    </recommendedName>
</protein>
<dbReference type="GO" id="GO:0006353">
    <property type="term" value="P:DNA-templated transcription termination"/>
    <property type="evidence" value="ECO:0007669"/>
    <property type="project" value="InterPro"/>
</dbReference>
<dbReference type="EMBL" id="AP019400">
    <property type="protein sequence ID" value="BBI32481.1"/>
    <property type="molecule type" value="Genomic_DNA"/>
</dbReference>
<feature type="domain" description="Rho termination factor-like N-terminal" evidence="1">
    <location>
        <begin position="4"/>
        <end position="40"/>
    </location>
</feature>
<dbReference type="KEGG" id="cohn:KCTCHS21_18800"/>
<proteinExistence type="predicted"/>
<evidence type="ECO:0000259" key="1">
    <source>
        <dbReference type="Pfam" id="PF07498"/>
    </source>
</evidence>
<sequence>MPNLDAMTKAELLQFADDHGITGVVSSMLKADVIAAIKEAKGWT</sequence>
<gene>
    <name evidence="2" type="ORF">KCTCHS21_18800</name>
</gene>